<dbReference type="PANTHER" id="PTHR35867">
    <property type="entry name" value="PROTEIN RSEC"/>
    <property type="match status" value="1"/>
</dbReference>
<organism evidence="2 3">
    <name type="scientific">Selenomonas ruminantium</name>
    <dbReference type="NCBI Taxonomy" id="971"/>
    <lineage>
        <taxon>Bacteria</taxon>
        <taxon>Bacillati</taxon>
        <taxon>Bacillota</taxon>
        <taxon>Negativicutes</taxon>
        <taxon>Selenomonadales</taxon>
        <taxon>Selenomonadaceae</taxon>
        <taxon>Selenomonas</taxon>
    </lineage>
</organism>
<keyword evidence="1" id="KW-0812">Transmembrane</keyword>
<dbReference type="EMBL" id="FOQK01000012">
    <property type="protein sequence ID" value="SFI04492.1"/>
    <property type="molecule type" value="Genomic_DNA"/>
</dbReference>
<dbReference type="AlphaFoldDB" id="A0A1I3EZX7"/>
<dbReference type="PANTHER" id="PTHR35867:SF1">
    <property type="entry name" value="PROTEIN RSEC"/>
    <property type="match status" value="1"/>
</dbReference>
<evidence type="ECO:0000313" key="2">
    <source>
        <dbReference type="EMBL" id="SFI04492.1"/>
    </source>
</evidence>
<keyword evidence="1" id="KW-0472">Membrane</keyword>
<keyword evidence="1" id="KW-1133">Transmembrane helix</keyword>
<feature type="transmembrane region" description="Helical" evidence="1">
    <location>
        <begin position="63"/>
        <end position="89"/>
    </location>
</feature>
<evidence type="ECO:0000313" key="3">
    <source>
        <dbReference type="Proteomes" id="UP000183639"/>
    </source>
</evidence>
<evidence type="ECO:0000256" key="1">
    <source>
        <dbReference type="SAM" id="Phobius"/>
    </source>
</evidence>
<accession>A0A1I3EZX7</accession>
<dbReference type="Pfam" id="PF04246">
    <property type="entry name" value="RseC_MucC"/>
    <property type="match status" value="1"/>
</dbReference>
<protein>
    <submittedName>
        <fullName evidence="2">Positive regulator of sigma(E), RseC/MucC</fullName>
    </submittedName>
</protein>
<dbReference type="Proteomes" id="UP000183639">
    <property type="component" value="Unassembled WGS sequence"/>
</dbReference>
<dbReference type="PIRSF" id="PIRSF004923">
    <property type="entry name" value="RseC"/>
    <property type="match status" value="1"/>
</dbReference>
<gene>
    <name evidence="2" type="ORF">SAMN04487861_11256</name>
</gene>
<proteinExistence type="predicted"/>
<dbReference type="OrthoDB" id="307768at2"/>
<feature type="transmembrane region" description="Helical" evidence="1">
    <location>
        <begin position="95"/>
        <end position="115"/>
    </location>
</feature>
<sequence length="138" mass="14524">MKQEQGLVVEVYDGLAKIKVGRHAECTSCGACPSSRQVMVEAVNKIGAHPGQRVRFAMQEQNVLVGAFVVFVLPLLAAGLGAAAGWLLAPSLSVSAAQGSAGLALVALVLALGFVRSFDRRVARRQEMKPVIVEILAD</sequence>
<name>A0A1I3EZX7_SELRU</name>
<dbReference type="InterPro" id="IPR007359">
    <property type="entry name" value="SigmaE_reg_RseC_MucC"/>
</dbReference>
<dbReference type="InterPro" id="IPR026268">
    <property type="entry name" value="RseC"/>
</dbReference>
<dbReference type="RefSeq" id="WP_075443646.1">
    <property type="nucleotide sequence ID" value="NZ_FOQK01000012.1"/>
</dbReference>
<reference evidence="2 3" key="1">
    <citation type="submission" date="2016-10" db="EMBL/GenBank/DDBJ databases">
        <authorList>
            <person name="de Groot N.N."/>
        </authorList>
    </citation>
    <scope>NUCLEOTIDE SEQUENCE [LARGE SCALE GENOMIC DNA]</scope>
    <source>
        <strain evidence="2 3">Z108</strain>
    </source>
</reference>